<dbReference type="PROSITE" id="PS50067">
    <property type="entry name" value="KINESIN_MOTOR_2"/>
    <property type="match status" value="1"/>
</dbReference>
<comment type="caution">
    <text evidence="1">Lacks conserved residue(s) required for the propagation of feature annotation.</text>
</comment>
<organism evidence="3 4">
    <name type="scientific">Merluccius polli</name>
    <name type="common">Benguela hake</name>
    <name type="synonym">Merluccius cadenati</name>
    <dbReference type="NCBI Taxonomy" id="89951"/>
    <lineage>
        <taxon>Eukaryota</taxon>
        <taxon>Metazoa</taxon>
        <taxon>Chordata</taxon>
        <taxon>Craniata</taxon>
        <taxon>Vertebrata</taxon>
        <taxon>Euteleostomi</taxon>
        <taxon>Actinopterygii</taxon>
        <taxon>Neopterygii</taxon>
        <taxon>Teleostei</taxon>
        <taxon>Neoteleostei</taxon>
        <taxon>Acanthomorphata</taxon>
        <taxon>Zeiogadaria</taxon>
        <taxon>Gadariae</taxon>
        <taxon>Gadiformes</taxon>
        <taxon>Gadoidei</taxon>
        <taxon>Merlucciidae</taxon>
        <taxon>Merluccius</taxon>
    </lineage>
</organism>
<name>A0AA47MM55_MERPO</name>
<dbReference type="AlphaFoldDB" id="A0AA47MM55"/>
<dbReference type="GO" id="GO:0008017">
    <property type="term" value="F:microtubule binding"/>
    <property type="evidence" value="ECO:0007669"/>
    <property type="project" value="InterPro"/>
</dbReference>
<dbReference type="EMBL" id="JAOPHQ010003535">
    <property type="protein sequence ID" value="KAK0142586.1"/>
    <property type="molecule type" value="Genomic_DNA"/>
</dbReference>
<dbReference type="GO" id="GO:0005524">
    <property type="term" value="F:ATP binding"/>
    <property type="evidence" value="ECO:0007669"/>
    <property type="project" value="InterPro"/>
</dbReference>
<evidence type="ECO:0000259" key="2">
    <source>
        <dbReference type="PROSITE" id="PS50067"/>
    </source>
</evidence>
<gene>
    <name evidence="3" type="primary">KIF6_0</name>
    <name evidence="3" type="ORF">N1851_019485</name>
</gene>
<dbReference type="Proteomes" id="UP001174136">
    <property type="component" value="Unassembled WGS sequence"/>
</dbReference>
<protein>
    <submittedName>
        <fullName evidence="3">Kinesin-like protein KIF6</fullName>
    </submittedName>
</protein>
<dbReference type="InterPro" id="IPR001752">
    <property type="entry name" value="Kinesin_motor_dom"/>
</dbReference>
<feature type="domain" description="Kinesin motor" evidence="2">
    <location>
        <begin position="61"/>
        <end position="193"/>
    </location>
</feature>
<evidence type="ECO:0000313" key="3">
    <source>
        <dbReference type="EMBL" id="KAK0142586.1"/>
    </source>
</evidence>
<evidence type="ECO:0000313" key="4">
    <source>
        <dbReference type="Proteomes" id="UP001174136"/>
    </source>
</evidence>
<comment type="caution">
    <text evidence="3">The sequence shown here is derived from an EMBL/GenBank/DDBJ whole genome shotgun (WGS) entry which is preliminary data.</text>
</comment>
<keyword evidence="4" id="KW-1185">Reference proteome</keyword>
<evidence type="ECO:0000256" key="1">
    <source>
        <dbReference type="PROSITE-ProRule" id="PRU00283"/>
    </source>
</evidence>
<dbReference type="GO" id="GO:0007018">
    <property type="term" value="P:microtubule-based movement"/>
    <property type="evidence" value="ECO:0007669"/>
    <property type="project" value="InterPro"/>
</dbReference>
<comment type="similarity">
    <text evidence="1">Belongs to the TRAFAC class myosin-kinesin ATPase superfamily. Kinesin family.</text>
</comment>
<sequence>MACRYAVVGAVDGTHIKIIAPSKDDDVFWPAGSTHDSCILMENGLRQLFERHHVPLGVNCWVTVAIPARHLDTLSQSTTGSTVKSTQKYTKCCGERNWADEMSISCPAQRNTPEPREGKDSDQTVAYEELLVYSVDNEEAAGASVEFVVPKDLADGYVNNKRENYKFRFQKVFDQTVGQEEIFETIAKPVADR</sequence>
<reference evidence="3" key="1">
    <citation type="journal article" date="2023" name="Front. Mar. Sci.">
        <title>A new Merluccius polli reference genome to investigate the effects of global change in West African waters.</title>
        <authorList>
            <person name="Mateo J.L."/>
            <person name="Blanco-Fernandez C."/>
            <person name="Garcia-Vazquez E."/>
            <person name="Machado-Schiaffino G."/>
        </authorList>
    </citation>
    <scope>NUCLEOTIDE SEQUENCE</scope>
    <source>
        <strain evidence="3">C29</strain>
        <tissue evidence="3">Fin</tissue>
    </source>
</reference>
<proteinExistence type="inferred from homology"/>
<dbReference type="GO" id="GO:0003777">
    <property type="term" value="F:microtubule motor activity"/>
    <property type="evidence" value="ECO:0007669"/>
    <property type="project" value="InterPro"/>
</dbReference>
<accession>A0AA47MM55</accession>